<dbReference type="PROSITE" id="PS50893">
    <property type="entry name" value="ABC_TRANSPORTER_2"/>
    <property type="match status" value="1"/>
</dbReference>
<dbReference type="EMBL" id="AP011775">
    <property type="protein sequence ID" value="BAL57412.1"/>
    <property type="molecule type" value="Genomic_DNA"/>
</dbReference>
<dbReference type="InterPro" id="IPR017871">
    <property type="entry name" value="ABC_transporter-like_CS"/>
</dbReference>
<evidence type="ECO:0000256" key="1">
    <source>
        <dbReference type="ARBA" id="ARBA00022448"/>
    </source>
</evidence>
<dbReference type="InterPro" id="IPR003593">
    <property type="entry name" value="AAA+_ATPase"/>
</dbReference>
<keyword evidence="3 5" id="KW-0067">ATP-binding</keyword>
<dbReference type="InterPro" id="IPR027417">
    <property type="entry name" value="P-loop_NTPase"/>
</dbReference>
<keyword evidence="1" id="KW-0813">Transport</keyword>
<protein>
    <submittedName>
        <fullName evidence="5">Peptide/nickel transport system ATP-binding protein</fullName>
    </submittedName>
</protein>
<dbReference type="GO" id="GO:0016887">
    <property type="term" value="F:ATP hydrolysis activity"/>
    <property type="evidence" value="ECO:0007669"/>
    <property type="project" value="InterPro"/>
</dbReference>
<evidence type="ECO:0000259" key="4">
    <source>
        <dbReference type="PROSITE" id="PS50893"/>
    </source>
</evidence>
<dbReference type="InterPro" id="IPR003439">
    <property type="entry name" value="ABC_transporter-like_ATP-bd"/>
</dbReference>
<sequence>MITVAIQTQTETETLVRVERLRKLFPVRTGVFARARSFIHAVDDVSFEIQRGEIFGLIGESGCGKTTTGSLLVRLLDPTSGHIYMRVPSHPETNSQGEQYVDIATLEGRALKEFRRNAQMIFQDPYESLNPRMTIFDIVAEPLGIHGVGNVYEREERVAELLSLVGLTPPESFLFRYPHELSGGQRQRVAIARAMILNPSFIVADEPTSMLDVSIRTGVMNLMLDLREEFGISYLYITHDLAVARYMCDRIAVMYLGKIVELGPTEEVIQNPLHPYTRALISAVPIPDPAVERQPIEIKGGVSKPIDPAPRCRFYDRCPIATDRCAREDHPPLEDKGNGHLVACYEI</sequence>
<evidence type="ECO:0000313" key="5">
    <source>
        <dbReference type="EMBL" id="BAL57412.1"/>
    </source>
</evidence>
<dbReference type="GO" id="GO:0005524">
    <property type="term" value="F:ATP binding"/>
    <property type="evidence" value="ECO:0007669"/>
    <property type="project" value="UniProtKB-KW"/>
</dbReference>
<proteinExistence type="predicted"/>
<dbReference type="InterPro" id="IPR050319">
    <property type="entry name" value="ABC_transp_ATP-bind"/>
</dbReference>
<dbReference type="PANTHER" id="PTHR43776">
    <property type="entry name" value="TRANSPORT ATP-BINDING PROTEIN"/>
    <property type="match status" value="1"/>
</dbReference>
<evidence type="ECO:0000256" key="3">
    <source>
        <dbReference type="ARBA" id="ARBA00022840"/>
    </source>
</evidence>
<feature type="domain" description="ABC transporter" evidence="4">
    <location>
        <begin position="16"/>
        <end position="281"/>
    </location>
</feature>
<dbReference type="CDD" id="cd03257">
    <property type="entry name" value="ABC_NikE_OppD_transporters"/>
    <property type="match status" value="1"/>
</dbReference>
<gene>
    <name evidence="5" type="ORF">HGMM_F50D11C21</name>
</gene>
<reference evidence="5" key="2">
    <citation type="journal article" date="2012" name="PLoS ONE">
        <title>A Deeply Branching Thermophilic Bacterium with an Ancient Acetyl-CoA Pathway Dominates a Subsurface Ecosystem.</title>
        <authorList>
            <person name="Takami H."/>
            <person name="Noguchi H."/>
            <person name="Takaki Y."/>
            <person name="Uchiyama I."/>
            <person name="Toyoda A."/>
            <person name="Nishi S."/>
            <person name="Chee G.-J."/>
            <person name="Arai W."/>
            <person name="Nunoura T."/>
            <person name="Itoh T."/>
            <person name="Hattori M."/>
            <person name="Takai K."/>
        </authorList>
    </citation>
    <scope>NUCLEOTIDE SEQUENCE</scope>
</reference>
<dbReference type="SUPFAM" id="SSF52540">
    <property type="entry name" value="P-loop containing nucleoside triphosphate hydrolases"/>
    <property type="match status" value="1"/>
</dbReference>
<dbReference type="FunFam" id="3.40.50.300:FF:000016">
    <property type="entry name" value="Oligopeptide ABC transporter ATP-binding component"/>
    <property type="match status" value="1"/>
</dbReference>
<dbReference type="GO" id="GO:0055085">
    <property type="term" value="P:transmembrane transport"/>
    <property type="evidence" value="ECO:0007669"/>
    <property type="project" value="UniProtKB-ARBA"/>
</dbReference>
<dbReference type="PANTHER" id="PTHR43776:SF8">
    <property type="entry name" value="ABC TRANSPORTER, ATP-BINDING PROTEIN"/>
    <property type="match status" value="1"/>
</dbReference>
<name>H5SMM6_9BACT</name>
<dbReference type="PROSITE" id="PS00211">
    <property type="entry name" value="ABC_TRANSPORTER_1"/>
    <property type="match status" value="1"/>
</dbReference>
<dbReference type="SMART" id="SM00382">
    <property type="entry name" value="AAA"/>
    <property type="match status" value="1"/>
</dbReference>
<reference evidence="5" key="1">
    <citation type="journal article" date="2005" name="Environ. Microbiol.">
        <title>Genetic and functional properties of uncultivated thermophilic crenarchaeotes from a subsurface gold mine as revealed by analysis of genome fragments.</title>
        <authorList>
            <person name="Nunoura T."/>
            <person name="Hirayama H."/>
            <person name="Takami H."/>
            <person name="Oida H."/>
            <person name="Nishi S."/>
            <person name="Shimamura S."/>
            <person name="Suzuki Y."/>
            <person name="Inagaki F."/>
            <person name="Takai K."/>
            <person name="Nealson K.H."/>
            <person name="Horikoshi K."/>
        </authorList>
    </citation>
    <scope>NUCLEOTIDE SEQUENCE</scope>
</reference>
<dbReference type="Gene3D" id="3.40.50.300">
    <property type="entry name" value="P-loop containing nucleotide triphosphate hydrolases"/>
    <property type="match status" value="1"/>
</dbReference>
<keyword evidence="2" id="KW-0547">Nucleotide-binding</keyword>
<dbReference type="Pfam" id="PF08352">
    <property type="entry name" value="oligo_HPY"/>
    <property type="match status" value="1"/>
</dbReference>
<dbReference type="InterPro" id="IPR013563">
    <property type="entry name" value="Oligopep_ABC_C"/>
</dbReference>
<dbReference type="Pfam" id="PF00005">
    <property type="entry name" value="ABC_tran"/>
    <property type="match status" value="1"/>
</dbReference>
<evidence type="ECO:0000256" key="2">
    <source>
        <dbReference type="ARBA" id="ARBA00022741"/>
    </source>
</evidence>
<accession>H5SMM6</accession>
<dbReference type="AlphaFoldDB" id="H5SMM6"/>
<dbReference type="NCBIfam" id="TIGR01727">
    <property type="entry name" value="oligo_HPY"/>
    <property type="match status" value="1"/>
</dbReference>
<dbReference type="GO" id="GO:0015833">
    <property type="term" value="P:peptide transport"/>
    <property type="evidence" value="ECO:0007669"/>
    <property type="project" value="InterPro"/>
</dbReference>
<organism evidence="5">
    <name type="scientific">uncultured Acetothermia bacterium</name>
    <dbReference type="NCBI Taxonomy" id="236499"/>
    <lineage>
        <taxon>Bacteria</taxon>
        <taxon>Candidatus Bipolaricaulota</taxon>
        <taxon>environmental samples</taxon>
    </lineage>
</organism>